<dbReference type="Pfam" id="PF13682">
    <property type="entry name" value="CZB"/>
    <property type="match status" value="3"/>
</dbReference>
<dbReference type="Gene3D" id="6.10.340.10">
    <property type="match status" value="1"/>
</dbReference>
<dbReference type="PANTHER" id="PTHR43531:SF11">
    <property type="entry name" value="METHYL-ACCEPTING CHEMOTAXIS PROTEIN 3"/>
    <property type="match status" value="1"/>
</dbReference>
<keyword evidence="5" id="KW-0175">Coiled coil</keyword>
<dbReference type="PROSITE" id="PS50111">
    <property type="entry name" value="CHEMOTAXIS_TRANSDUC_2"/>
    <property type="match status" value="1"/>
</dbReference>
<feature type="compositionally biased region" description="Polar residues" evidence="6">
    <location>
        <begin position="561"/>
        <end position="573"/>
    </location>
</feature>
<evidence type="ECO:0000313" key="10">
    <source>
        <dbReference type="EMBL" id="BBO68968.1"/>
    </source>
</evidence>
<feature type="transmembrane region" description="Helical" evidence="7">
    <location>
        <begin position="12"/>
        <end position="32"/>
    </location>
</feature>
<comment type="subcellular location">
    <subcellularLocation>
        <location evidence="1">Membrane</location>
    </subcellularLocation>
</comment>
<proteinExistence type="inferred from homology"/>
<dbReference type="AlphaFoldDB" id="A0A5K7YJ71"/>
<dbReference type="Proteomes" id="UP000427906">
    <property type="component" value="Chromosome"/>
</dbReference>
<dbReference type="InterPro" id="IPR004089">
    <property type="entry name" value="MCPsignal_dom"/>
</dbReference>
<evidence type="ECO:0000256" key="7">
    <source>
        <dbReference type="SAM" id="Phobius"/>
    </source>
</evidence>
<evidence type="ECO:0000256" key="5">
    <source>
        <dbReference type="SAM" id="Coils"/>
    </source>
</evidence>
<feature type="region of interest" description="Disordered" evidence="6">
    <location>
        <begin position="831"/>
        <end position="869"/>
    </location>
</feature>
<dbReference type="CDD" id="cd06225">
    <property type="entry name" value="HAMP"/>
    <property type="match status" value="1"/>
</dbReference>
<feature type="domain" description="HAMP" evidence="9">
    <location>
        <begin position="460"/>
        <end position="512"/>
    </location>
</feature>
<dbReference type="GO" id="GO:0005886">
    <property type="term" value="C:plasma membrane"/>
    <property type="evidence" value="ECO:0007669"/>
    <property type="project" value="TreeGrafter"/>
</dbReference>
<comment type="similarity">
    <text evidence="3">Belongs to the methyl-accepting chemotaxis (MCP) protein family.</text>
</comment>
<dbReference type="GO" id="GO:0006935">
    <property type="term" value="P:chemotaxis"/>
    <property type="evidence" value="ECO:0007669"/>
    <property type="project" value="UniProtKB-KW"/>
</dbReference>
<dbReference type="EMBL" id="AP021874">
    <property type="protein sequence ID" value="BBO68968.1"/>
    <property type="molecule type" value="Genomic_DNA"/>
</dbReference>
<dbReference type="Gene3D" id="1.20.120.30">
    <property type="entry name" value="Aspartate receptor, ligand-binding domain"/>
    <property type="match status" value="3"/>
</dbReference>
<dbReference type="InterPro" id="IPR003660">
    <property type="entry name" value="HAMP_dom"/>
</dbReference>
<evidence type="ECO:0000256" key="4">
    <source>
        <dbReference type="PROSITE-ProRule" id="PRU00284"/>
    </source>
</evidence>
<feature type="region of interest" description="Disordered" evidence="6">
    <location>
        <begin position="561"/>
        <end position="590"/>
    </location>
</feature>
<keyword evidence="7" id="KW-0472">Membrane</keyword>
<dbReference type="Pfam" id="PF00015">
    <property type="entry name" value="MCPsignal"/>
    <property type="match status" value="1"/>
</dbReference>
<dbReference type="RefSeq" id="WP_155317055.1">
    <property type="nucleotide sequence ID" value="NZ_AP021874.1"/>
</dbReference>
<feature type="domain" description="Methyl-accepting transducer" evidence="8">
    <location>
        <begin position="556"/>
        <end position="771"/>
    </location>
</feature>
<evidence type="ECO:0008006" key="12">
    <source>
        <dbReference type="Google" id="ProtNLM"/>
    </source>
</evidence>
<dbReference type="Pfam" id="PF00672">
    <property type="entry name" value="HAMP"/>
    <property type="match status" value="1"/>
</dbReference>
<keyword evidence="11" id="KW-1185">Reference proteome</keyword>
<dbReference type="InterPro" id="IPR025991">
    <property type="entry name" value="Chemoreceptor_zinc-bind_dom"/>
</dbReference>
<dbReference type="SMART" id="SM00304">
    <property type="entry name" value="HAMP"/>
    <property type="match status" value="1"/>
</dbReference>
<evidence type="ECO:0000256" key="1">
    <source>
        <dbReference type="ARBA" id="ARBA00004370"/>
    </source>
</evidence>
<dbReference type="FunFam" id="1.10.287.950:FF:000001">
    <property type="entry name" value="Methyl-accepting chemotaxis sensory transducer"/>
    <property type="match status" value="1"/>
</dbReference>
<feature type="coiled-coil region" evidence="5">
    <location>
        <begin position="742"/>
        <end position="769"/>
    </location>
</feature>
<dbReference type="KEGG" id="dalk:DSCA_28980"/>
<protein>
    <recommendedName>
        <fullName evidence="12">Methyl-accepting chemotaxis protein</fullName>
    </recommendedName>
</protein>
<dbReference type="SUPFAM" id="SSF58104">
    <property type="entry name" value="Methyl-accepting chemotaxis protein (MCP) signaling domain"/>
    <property type="match status" value="1"/>
</dbReference>
<dbReference type="GO" id="GO:0004888">
    <property type="term" value="F:transmembrane signaling receptor activity"/>
    <property type="evidence" value="ECO:0007669"/>
    <property type="project" value="TreeGrafter"/>
</dbReference>
<accession>A0A5K7YJ71</accession>
<dbReference type="SMART" id="SM00283">
    <property type="entry name" value="MA"/>
    <property type="match status" value="1"/>
</dbReference>
<sequence length="869" mass="94106">MKWKNIKLKHKLGIVIGAILTLMVIVGGWSIFGISGIVNVIEGNQLDGLLAQKEVDHLNWANAVNALLVDENKTTLDVETNDHECAFGKWLYSEKRREAENMVPELAPLLKKIEKPHHELHQSAIAIGNSFHPADETLPGFLAAKEADHLKWVAKIDALFIKNLPELVIQTNDHECSLGKWLYSAEAQKSIANQEELVRLVDALKEPHAKLHQSAVAIQKAYEPVHPGLLALLKDRLDDHRRWVAKVSAALIEGKKALDVQMDPRLCAFGKFLASDQAAAYMKSFPALQKALKASVEPHQRLHDSAREIENALNAGNRARAEHLFTTRTLVALEDLSMHFQRAVRAEEKCVQSQEAAKSIYRSQTLPSMNQTAVALEAVKVEAERLLKGVRQAKQVYAQKTMPALGTTQALLAELRAEAKRHVMTDEQMLESTVNTRLAVMIIGSIAVAMGALLAVVLARGIVGPMLKGVVFAEAISQGDLSVRMDLDQTDEVGRLMASMNQMVANLKDTVAVAEQIAMGNLNVDAKILSDKDTLGKSLATMLEKLRAIVQDVKQASNNVASGSQELSASSEQMSQGATEQAAAAEEAASSMEQMAANIKQSADNALQTEKIAAKSAEDARTGGKAVSETVAAMKNIAEKIAIIEEIARQTDLLALNAAIEAARAGEHGKGFAVVASEVRKLAERSQTAAAEISRLSGASVEVAAGAGEMLAKLVPDIQKTAELVQEISAASSEQTMGAEQINKAIQQLDQVIQQNASASEEMASTSEELSGQSEQLQTTIAFFQIDATERETAAARTSRLEPRGKSADHIANNRHGSDWIELRENAPWEDHGAADSAGKSGKHAGYTIKMDESLPGNPDAFDAEFERY</sequence>
<organism evidence="10 11">
    <name type="scientific">Desulfosarcina alkanivorans</name>
    <dbReference type="NCBI Taxonomy" id="571177"/>
    <lineage>
        <taxon>Bacteria</taxon>
        <taxon>Pseudomonadati</taxon>
        <taxon>Thermodesulfobacteriota</taxon>
        <taxon>Desulfobacteria</taxon>
        <taxon>Desulfobacterales</taxon>
        <taxon>Desulfosarcinaceae</taxon>
        <taxon>Desulfosarcina</taxon>
    </lineage>
</organism>
<evidence type="ECO:0000259" key="8">
    <source>
        <dbReference type="PROSITE" id="PS50111"/>
    </source>
</evidence>
<keyword evidence="7" id="KW-0812">Transmembrane</keyword>
<evidence type="ECO:0000256" key="6">
    <source>
        <dbReference type="SAM" id="MobiDB-lite"/>
    </source>
</evidence>
<keyword evidence="4" id="KW-0807">Transducer</keyword>
<dbReference type="Gene3D" id="1.10.287.950">
    <property type="entry name" value="Methyl-accepting chemotaxis protein"/>
    <property type="match status" value="1"/>
</dbReference>
<evidence type="ECO:0000259" key="9">
    <source>
        <dbReference type="PROSITE" id="PS50885"/>
    </source>
</evidence>
<dbReference type="PANTHER" id="PTHR43531">
    <property type="entry name" value="PROTEIN ICFG"/>
    <property type="match status" value="1"/>
</dbReference>
<dbReference type="PROSITE" id="PS50885">
    <property type="entry name" value="HAMP"/>
    <property type="match status" value="1"/>
</dbReference>
<dbReference type="InterPro" id="IPR051310">
    <property type="entry name" value="MCP_chemotaxis"/>
</dbReference>
<feature type="compositionally biased region" description="Low complexity" evidence="6">
    <location>
        <begin position="574"/>
        <end position="590"/>
    </location>
</feature>
<evidence type="ECO:0000256" key="2">
    <source>
        <dbReference type="ARBA" id="ARBA00022500"/>
    </source>
</evidence>
<gene>
    <name evidence="10" type="ORF">DSCA_28980</name>
</gene>
<evidence type="ECO:0000256" key="3">
    <source>
        <dbReference type="ARBA" id="ARBA00029447"/>
    </source>
</evidence>
<name>A0A5K7YJ71_9BACT</name>
<reference evidence="10 11" key="1">
    <citation type="submission" date="2019-11" db="EMBL/GenBank/DDBJ databases">
        <title>Comparative genomics of hydrocarbon-degrading Desulfosarcina strains.</title>
        <authorList>
            <person name="Watanabe M."/>
            <person name="Kojima H."/>
            <person name="Fukui M."/>
        </authorList>
    </citation>
    <scope>NUCLEOTIDE SEQUENCE [LARGE SCALE GENOMIC DNA]</scope>
    <source>
        <strain evidence="10 11">PL12</strain>
    </source>
</reference>
<evidence type="ECO:0000313" key="11">
    <source>
        <dbReference type="Proteomes" id="UP000427906"/>
    </source>
</evidence>
<dbReference type="OrthoDB" id="5422635at2"/>
<keyword evidence="2" id="KW-0145">Chemotaxis</keyword>
<keyword evidence="7" id="KW-1133">Transmembrane helix</keyword>
<dbReference type="GO" id="GO:0007165">
    <property type="term" value="P:signal transduction"/>
    <property type="evidence" value="ECO:0007669"/>
    <property type="project" value="UniProtKB-KW"/>
</dbReference>